<evidence type="ECO:0000259" key="1">
    <source>
        <dbReference type="PROSITE" id="PS50943"/>
    </source>
</evidence>
<dbReference type="InterPro" id="IPR001387">
    <property type="entry name" value="Cro/C1-type_HTH"/>
</dbReference>
<evidence type="ECO:0000313" key="3">
    <source>
        <dbReference type="Proteomes" id="UP001212327"/>
    </source>
</evidence>
<protein>
    <submittedName>
        <fullName evidence="2">Helix-turn-helix transcriptional regulator</fullName>
    </submittedName>
</protein>
<name>A0AAW6A9M7_LACPA</name>
<dbReference type="RefSeq" id="WP_272029071.1">
    <property type="nucleotide sequence ID" value="NZ_JAQLSF010000001.1"/>
</dbReference>
<organism evidence="2 3">
    <name type="scientific">Lacticaseibacillus paracasei</name>
    <name type="common">Lactobacillus paracasei</name>
    <dbReference type="NCBI Taxonomy" id="1597"/>
    <lineage>
        <taxon>Bacteria</taxon>
        <taxon>Bacillati</taxon>
        <taxon>Bacillota</taxon>
        <taxon>Bacilli</taxon>
        <taxon>Lactobacillales</taxon>
        <taxon>Lactobacillaceae</taxon>
        <taxon>Lacticaseibacillus</taxon>
    </lineage>
</organism>
<reference evidence="2 3" key="1">
    <citation type="submission" date="2023-01" db="EMBL/GenBank/DDBJ databases">
        <title>Complete genome sequence of Lacticaseibacillus paracasei SRCM217440 isolated from Makgeolli.</title>
        <authorList>
            <person name="Yang H.-G."/>
            <person name="Jeong S.-J."/>
            <person name="Ha G.-S."/>
            <person name="Yang H.-J."/>
            <person name="Jeong D.-Y."/>
        </authorList>
    </citation>
    <scope>NUCLEOTIDE SEQUENCE [LARGE SCALE GENOMIC DNA]</scope>
    <source>
        <strain evidence="2 3">SRCM217440</strain>
    </source>
</reference>
<dbReference type="AlphaFoldDB" id="A0AAW6A9M7"/>
<proteinExistence type="predicted"/>
<accession>A0AAW6A9M7</accession>
<sequence length="72" mass="7971">MDSKRVLSENLRQNIYDLNMTQKAYADAIGIPYTTLVYAVSGKGSVSLDTLDRIANGSGIDAWELIKPHENK</sequence>
<dbReference type="PROSITE" id="PS50943">
    <property type="entry name" value="HTH_CROC1"/>
    <property type="match status" value="1"/>
</dbReference>
<dbReference type="Pfam" id="PF01381">
    <property type="entry name" value="HTH_3"/>
    <property type="match status" value="1"/>
</dbReference>
<evidence type="ECO:0000313" key="2">
    <source>
        <dbReference type="EMBL" id="MDB1565468.1"/>
    </source>
</evidence>
<dbReference type="Gene3D" id="1.10.260.40">
    <property type="entry name" value="lambda repressor-like DNA-binding domains"/>
    <property type="match status" value="1"/>
</dbReference>
<dbReference type="SUPFAM" id="SSF47413">
    <property type="entry name" value="lambda repressor-like DNA-binding domains"/>
    <property type="match status" value="1"/>
</dbReference>
<feature type="domain" description="HTH cro/C1-type" evidence="1">
    <location>
        <begin position="18"/>
        <end position="65"/>
    </location>
</feature>
<comment type="caution">
    <text evidence="2">The sequence shown here is derived from an EMBL/GenBank/DDBJ whole genome shotgun (WGS) entry which is preliminary data.</text>
</comment>
<dbReference type="CDD" id="cd00093">
    <property type="entry name" value="HTH_XRE"/>
    <property type="match status" value="1"/>
</dbReference>
<dbReference type="GO" id="GO:0003677">
    <property type="term" value="F:DNA binding"/>
    <property type="evidence" value="ECO:0007669"/>
    <property type="project" value="InterPro"/>
</dbReference>
<dbReference type="Proteomes" id="UP001212327">
    <property type="component" value="Unassembled WGS sequence"/>
</dbReference>
<dbReference type="EMBL" id="JAQLSF010000001">
    <property type="protein sequence ID" value="MDB1565468.1"/>
    <property type="molecule type" value="Genomic_DNA"/>
</dbReference>
<gene>
    <name evidence="2" type="ORF">PGA78_12015</name>
</gene>
<dbReference type="InterPro" id="IPR010982">
    <property type="entry name" value="Lambda_DNA-bd_dom_sf"/>
</dbReference>